<dbReference type="InterPro" id="IPR007492">
    <property type="entry name" value="LytTR_DNA-bd_dom"/>
</dbReference>
<keyword evidence="7" id="KW-1185">Reference proteome</keyword>
<dbReference type="SUPFAM" id="SSF52172">
    <property type="entry name" value="CheY-like"/>
    <property type="match status" value="1"/>
</dbReference>
<evidence type="ECO:0000259" key="4">
    <source>
        <dbReference type="PROSITE" id="PS50110"/>
    </source>
</evidence>
<dbReference type="InterPro" id="IPR011006">
    <property type="entry name" value="CheY-like_superfamily"/>
</dbReference>
<dbReference type="PANTHER" id="PTHR37299">
    <property type="entry name" value="TRANSCRIPTIONAL REGULATOR-RELATED"/>
    <property type="match status" value="1"/>
</dbReference>
<dbReference type="InterPro" id="IPR001789">
    <property type="entry name" value="Sig_transdc_resp-reg_receiver"/>
</dbReference>
<dbReference type="Pfam" id="PF04397">
    <property type="entry name" value="LytTR"/>
    <property type="match status" value="1"/>
</dbReference>
<dbReference type="RefSeq" id="WP_213167154.1">
    <property type="nucleotide sequence ID" value="NZ_CP058559.1"/>
</dbReference>
<evidence type="ECO:0000313" key="7">
    <source>
        <dbReference type="Proteomes" id="UP000516160"/>
    </source>
</evidence>
<dbReference type="SMART" id="SM00850">
    <property type="entry name" value="LytTR"/>
    <property type="match status" value="1"/>
</dbReference>
<gene>
    <name evidence="6" type="ORF">HYG86_01230</name>
</gene>
<evidence type="ECO:0000313" key="6">
    <source>
        <dbReference type="EMBL" id="QNO13486.1"/>
    </source>
</evidence>
<dbReference type="PANTHER" id="PTHR37299:SF1">
    <property type="entry name" value="STAGE 0 SPORULATION PROTEIN A HOMOLOG"/>
    <property type="match status" value="1"/>
</dbReference>
<accession>A0A7G9W474</accession>
<feature type="domain" description="Response regulatory" evidence="4">
    <location>
        <begin position="3"/>
        <end position="117"/>
    </location>
</feature>
<dbReference type="Pfam" id="PF00072">
    <property type="entry name" value="Response_reg"/>
    <property type="match status" value="1"/>
</dbReference>
<dbReference type="EMBL" id="CP058559">
    <property type="protein sequence ID" value="QNO13486.1"/>
    <property type="molecule type" value="Genomic_DNA"/>
</dbReference>
<dbReference type="GO" id="GO:0003677">
    <property type="term" value="F:DNA binding"/>
    <property type="evidence" value="ECO:0007669"/>
    <property type="project" value="InterPro"/>
</dbReference>
<dbReference type="Proteomes" id="UP000516160">
    <property type="component" value="Chromosome"/>
</dbReference>
<dbReference type="SMART" id="SM00448">
    <property type="entry name" value="REC"/>
    <property type="match status" value="1"/>
</dbReference>
<evidence type="ECO:0000256" key="3">
    <source>
        <dbReference type="PROSITE-ProRule" id="PRU00169"/>
    </source>
</evidence>
<sequence>MINVLICDDDIYTAKVLKKVIEEHPQVNEIFLAYDGQQAVDIVKKEDINLAFMDIDMPKLDGLEAAKIMMGLKENLKVVFVTAFQDYAFDSYEIRAYDYILKPIDFTRVKENVENIIEESNGDKFEESLKENDILMIKDKQKYYMINMAEINYIEKDNKEVLIHTFEKTHKTRSGLNDIEKRLTGNFFRTHKSYIVNLKNIQEIEPYGDTSYIIYFKNTDESKNALITKDKIHLLKG</sequence>
<dbReference type="Gene3D" id="2.40.50.1020">
    <property type="entry name" value="LytTr DNA-binding domain"/>
    <property type="match status" value="1"/>
</dbReference>
<protein>
    <recommendedName>
        <fullName evidence="1">Stage 0 sporulation protein A homolog</fullName>
    </recommendedName>
</protein>
<keyword evidence="3" id="KW-0597">Phosphoprotein</keyword>
<evidence type="ECO:0000259" key="5">
    <source>
        <dbReference type="PROSITE" id="PS50930"/>
    </source>
</evidence>
<dbReference type="PROSITE" id="PS50110">
    <property type="entry name" value="RESPONSE_REGULATORY"/>
    <property type="match status" value="1"/>
</dbReference>
<feature type="modified residue" description="4-aspartylphosphate" evidence="3">
    <location>
        <position position="54"/>
    </location>
</feature>
<dbReference type="GO" id="GO:0000156">
    <property type="term" value="F:phosphorelay response regulator activity"/>
    <property type="evidence" value="ECO:0007669"/>
    <property type="project" value="InterPro"/>
</dbReference>
<feature type="domain" description="HTH LytTR-type" evidence="5">
    <location>
        <begin position="135"/>
        <end position="218"/>
    </location>
</feature>
<reference evidence="6 7" key="1">
    <citation type="submission" date="2020-07" db="EMBL/GenBank/DDBJ databases">
        <title>Alkalicella. sp. LB2 genome.</title>
        <authorList>
            <person name="Postec A."/>
            <person name="Quemeneur M."/>
        </authorList>
    </citation>
    <scope>NUCLEOTIDE SEQUENCE [LARGE SCALE GENOMIC DNA]</scope>
    <source>
        <strain evidence="6 7">LB2</strain>
    </source>
</reference>
<dbReference type="InterPro" id="IPR046947">
    <property type="entry name" value="LytR-like"/>
</dbReference>
<dbReference type="PROSITE" id="PS50930">
    <property type="entry name" value="HTH_LYTTR"/>
    <property type="match status" value="1"/>
</dbReference>
<dbReference type="Gene3D" id="3.40.50.2300">
    <property type="match status" value="1"/>
</dbReference>
<proteinExistence type="predicted"/>
<dbReference type="AlphaFoldDB" id="A0A7G9W474"/>
<name>A0A7G9W474_ALKCA</name>
<comment type="function">
    <text evidence="2">May play the central regulatory role in sporulation. It may be an element of the effector pathway responsible for the activation of sporulation genes in response to nutritional stress. Spo0A may act in concert with spo0H (a sigma factor) to control the expression of some genes that are critical to the sporulation process.</text>
</comment>
<organism evidence="6 7">
    <name type="scientific">Alkalicella caledoniensis</name>
    <dbReference type="NCBI Taxonomy" id="2731377"/>
    <lineage>
        <taxon>Bacteria</taxon>
        <taxon>Bacillati</taxon>
        <taxon>Bacillota</taxon>
        <taxon>Clostridia</taxon>
        <taxon>Eubacteriales</taxon>
        <taxon>Proteinivoracaceae</taxon>
        <taxon>Alkalicella</taxon>
    </lineage>
</organism>
<dbReference type="KEGG" id="acae:HYG86_01230"/>
<evidence type="ECO:0000256" key="1">
    <source>
        <dbReference type="ARBA" id="ARBA00018672"/>
    </source>
</evidence>
<evidence type="ECO:0000256" key="2">
    <source>
        <dbReference type="ARBA" id="ARBA00024867"/>
    </source>
</evidence>